<feature type="domain" description="N-acetyltransferase" evidence="1">
    <location>
        <begin position="3"/>
        <end position="172"/>
    </location>
</feature>
<name>A0A9X5E6K9_9CYAN</name>
<dbReference type="InterPro" id="IPR016181">
    <property type="entry name" value="Acyl_CoA_acyltransferase"/>
</dbReference>
<dbReference type="Pfam" id="PF00583">
    <property type="entry name" value="Acetyltransf_1"/>
    <property type="match status" value="1"/>
</dbReference>
<proteinExistence type="predicted"/>
<dbReference type="Gene3D" id="3.40.630.30">
    <property type="match status" value="1"/>
</dbReference>
<dbReference type="PANTHER" id="PTHR43072">
    <property type="entry name" value="N-ACETYLTRANSFERASE"/>
    <property type="match status" value="1"/>
</dbReference>
<dbReference type="PROSITE" id="PS51186">
    <property type="entry name" value="GNAT"/>
    <property type="match status" value="1"/>
</dbReference>
<dbReference type="SUPFAM" id="SSF55729">
    <property type="entry name" value="Acyl-CoA N-acyltransferases (Nat)"/>
    <property type="match status" value="1"/>
</dbReference>
<dbReference type="EMBL" id="JTJC03000004">
    <property type="protein sequence ID" value="NHC36335.1"/>
    <property type="molecule type" value="Genomic_DNA"/>
</dbReference>
<dbReference type="RefSeq" id="WP_039716999.1">
    <property type="nucleotide sequence ID" value="NZ_JTJC03000004.1"/>
</dbReference>
<evidence type="ECO:0000313" key="2">
    <source>
        <dbReference type="EMBL" id="NHC36335.1"/>
    </source>
</evidence>
<protein>
    <submittedName>
        <fullName evidence="2">GNAT family N-acetyltransferase</fullName>
    </submittedName>
</protein>
<reference evidence="2 3" key="1">
    <citation type="journal article" date="2015" name="Genome Announc.">
        <title>Draft Genome Sequence of the Terrestrial Cyanobacterium Scytonema millei VB511283, Isolated from Eastern India.</title>
        <authorList>
            <person name="Sen D."/>
            <person name="Chandrababunaidu M.M."/>
            <person name="Singh D."/>
            <person name="Sanghi N."/>
            <person name="Ghorai A."/>
            <person name="Mishra G.P."/>
            <person name="Madduluri M."/>
            <person name="Adhikary S.P."/>
            <person name="Tripathy S."/>
        </authorList>
    </citation>
    <scope>NUCLEOTIDE SEQUENCE [LARGE SCALE GENOMIC DNA]</scope>
    <source>
        <strain evidence="2 3">VB511283</strain>
    </source>
</reference>
<keyword evidence="3" id="KW-1185">Reference proteome</keyword>
<dbReference type="Proteomes" id="UP000031532">
    <property type="component" value="Unassembled WGS sequence"/>
</dbReference>
<dbReference type="AlphaFoldDB" id="A0A9X5E6K9"/>
<organism evidence="2 3">
    <name type="scientific">Scytonema millei VB511283</name>
    <dbReference type="NCBI Taxonomy" id="1245923"/>
    <lineage>
        <taxon>Bacteria</taxon>
        <taxon>Bacillati</taxon>
        <taxon>Cyanobacteriota</taxon>
        <taxon>Cyanophyceae</taxon>
        <taxon>Nostocales</taxon>
        <taxon>Scytonemataceae</taxon>
        <taxon>Scytonema</taxon>
    </lineage>
</organism>
<dbReference type="CDD" id="cd04301">
    <property type="entry name" value="NAT_SF"/>
    <property type="match status" value="1"/>
</dbReference>
<dbReference type="GO" id="GO:0016747">
    <property type="term" value="F:acyltransferase activity, transferring groups other than amino-acyl groups"/>
    <property type="evidence" value="ECO:0007669"/>
    <property type="project" value="InterPro"/>
</dbReference>
<accession>A0A9X5E6K9</accession>
<evidence type="ECO:0000313" key="3">
    <source>
        <dbReference type="Proteomes" id="UP000031532"/>
    </source>
</evidence>
<sequence>MELLIREVQVDDAEAIVSILNPIIQAGIYTAFDTPFTVEAEREYILNFPQRGVFHVAICDGREANRLRHRDRQVVGFQSMEPFATYTHAFDHVGVLGTYVDLSYRRQGIARRLFTAMFETARLKGYEKLFTFIRADNPAALTTYLNQGFQIVGTAKTHAKIDRTYVDEIIVERFL</sequence>
<evidence type="ECO:0000259" key="1">
    <source>
        <dbReference type="PROSITE" id="PS51186"/>
    </source>
</evidence>
<gene>
    <name evidence="2" type="ORF">QH73_0017065</name>
</gene>
<dbReference type="InterPro" id="IPR000182">
    <property type="entry name" value="GNAT_dom"/>
</dbReference>
<dbReference type="OrthoDB" id="948250at2"/>
<comment type="caution">
    <text evidence="2">The sequence shown here is derived from an EMBL/GenBank/DDBJ whole genome shotgun (WGS) entry which is preliminary data.</text>
</comment>